<dbReference type="EMBL" id="CP139781">
    <property type="protein sequence ID" value="WRQ86478.1"/>
    <property type="molecule type" value="Genomic_DNA"/>
</dbReference>
<evidence type="ECO:0000256" key="1">
    <source>
        <dbReference type="SAM" id="SignalP"/>
    </source>
</evidence>
<gene>
    <name evidence="2" type="ORF">K1X11_016805</name>
</gene>
<dbReference type="Proteomes" id="UP000738431">
    <property type="component" value="Chromosome"/>
</dbReference>
<organism evidence="2 3">
    <name type="scientific">Actomonas aquatica</name>
    <dbReference type="NCBI Taxonomy" id="2866162"/>
    <lineage>
        <taxon>Bacteria</taxon>
        <taxon>Pseudomonadati</taxon>
        <taxon>Verrucomicrobiota</taxon>
        <taxon>Opitutia</taxon>
        <taxon>Opitutales</taxon>
        <taxon>Opitutaceae</taxon>
        <taxon>Actomonas</taxon>
    </lineage>
</organism>
<keyword evidence="1" id="KW-0732">Signal</keyword>
<evidence type="ECO:0000313" key="3">
    <source>
        <dbReference type="Proteomes" id="UP000738431"/>
    </source>
</evidence>
<proteinExistence type="predicted"/>
<sequence>MITHVARNLLTLVFLPLFAAALGAADTPTDTYEVGDKFETIAVKDQHEKDVTVAPGGDTRHLIVSFVMGTGKDANRYFEKQGATWLEKHDAVFLANIYGMPGIGRMFALPKMKKYPHRILLGDDEHLLDRYPEQKGKLTVFDFNADGTIAAIRFLDPDDELDQLFAK</sequence>
<name>A0ABZ1C568_9BACT</name>
<accession>A0ABZ1C568</accession>
<reference evidence="2 3" key="1">
    <citation type="submission" date="2021-08" db="EMBL/GenBank/DDBJ databases">
        <authorList>
            <person name="Zhang D."/>
            <person name="Zhang A."/>
            <person name="Wang L."/>
        </authorList>
    </citation>
    <scope>NUCLEOTIDE SEQUENCE [LARGE SCALE GENOMIC DNA]</scope>
    <source>
        <strain evidence="2 3">WL0086</strain>
    </source>
</reference>
<keyword evidence="3" id="KW-1185">Reference proteome</keyword>
<protein>
    <recommendedName>
        <fullName evidence="4">FAD/FMN-containing dehydrogenase</fullName>
    </recommendedName>
</protein>
<feature type="chain" id="PRO_5046960239" description="FAD/FMN-containing dehydrogenase" evidence="1">
    <location>
        <begin position="20"/>
        <end position="167"/>
    </location>
</feature>
<evidence type="ECO:0008006" key="4">
    <source>
        <dbReference type="Google" id="ProtNLM"/>
    </source>
</evidence>
<evidence type="ECO:0000313" key="2">
    <source>
        <dbReference type="EMBL" id="WRQ86478.1"/>
    </source>
</evidence>
<reference evidence="2 3" key="2">
    <citation type="submission" date="2023-12" db="EMBL/GenBank/DDBJ databases">
        <title>Description of an unclassified Opitutus bacterium of Verrucomicrobiota.</title>
        <authorList>
            <person name="Zhang D.-F."/>
        </authorList>
    </citation>
    <scope>NUCLEOTIDE SEQUENCE [LARGE SCALE GENOMIC DNA]</scope>
    <source>
        <strain evidence="2 3">WL0086</strain>
    </source>
</reference>
<dbReference type="RefSeq" id="WP_221031399.1">
    <property type="nucleotide sequence ID" value="NZ_CP139781.1"/>
</dbReference>
<feature type="signal peptide" evidence="1">
    <location>
        <begin position="1"/>
        <end position="19"/>
    </location>
</feature>